<feature type="domain" description="VWFA" evidence="1">
    <location>
        <begin position="30"/>
        <end position="227"/>
    </location>
</feature>
<dbReference type="Proteomes" id="UP000294480">
    <property type="component" value="Unassembled WGS sequence"/>
</dbReference>
<dbReference type="InterPro" id="IPR036465">
    <property type="entry name" value="vWFA_dom_sf"/>
</dbReference>
<dbReference type="InterPro" id="IPR019303">
    <property type="entry name" value="vWA_TerF_C"/>
</dbReference>
<name>A0A4V3DJH2_9BURK</name>
<accession>A0A4V3DJH2</accession>
<evidence type="ECO:0000259" key="1">
    <source>
        <dbReference type="PROSITE" id="PS50234"/>
    </source>
</evidence>
<protein>
    <submittedName>
        <fullName evidence="2">TerF-like vWA domain-containing protein</fullName>
    </submittedName>
</protein>
<dbReference type="Gene3D" id="3.40.50.410">
    <property type="entry name" value="von Willebrand factor, type A domain"/>
    <property type="match status" value="1"/>
</dbReference>
<dbReference type="InterPro" id="IPR002035">
    <property type="entry name" value="VWF_A"/>
</dbReference>
<keyword evidence="3" id="KW-1185">Reference proteome</keyword>
<proteinExistence type="predicted"/>
<evidence type="ECO:0000313" key="3">
    <source>
        <dbReference type="Proteomes" id="UP000294480"/>
    </source>
</evidence>
<dbReference type="SUPFAM" id="SSF53300">
    <property type="entry name" value="vWA-like"/>
    <property type="match status" value="1"/>
</dbReference>
<comment type="caution">
    <text evidence="2">The sequence shown here is derived from an EMBL/GenBank/DDBJ whole genome shotgun (WGS) entry which is preliminary data.</text>
</comment>
<reference evidence="2 3" key="1">
    <citation type="submission" date="2019-03" db="EMBL/GenBank/DDBJ databases">
        <title>Genomic Encyclopedia of Type Strains, Phase IV (KMG-IV): sequencing the most valuable type-strain genomes for metagenomic binning, comparative biology and taxonomic classification.</title>
        <authorList>
            <person name="Goeker M."/>
        </authorList>
    </citation>
    <scope>NUCLEOTIDE SEQUENCE [LARGE SCALE GENOMIC DNA]</scope>
    <source>
        <strain evidence="2 3">DSM 102852</strain>
    </source>
</reference>
<dbReference type="AlphaFoldDB" id="A0A4V3DJH2"/>
<dbReference type="EMBL" id="SNZE01000041">
    <property type="protein sequence ID" value="TDR27746.1"/>
    <property type="molecule type" value="Genomic_DNA"/>
</dbReference>
<dbReference type="RefSeq" id="WP_133621590.1">
    <property type="nucleotide sequence ID" value="NZ_SNZE01000041.1"/>
</dbReference>
<dbReference type="PROSITE" id="PS50234">
    <property type="entry name" value="VWFA"/>
    <property type="match status" value="1"/>
</dbReference>
<gene>
    <name evidence="2" type="ORF">DFR44_1417</name>
</gene>
<evidence type="ECO:0000313" key="2">
    <source>
        <dbReference type="EMBL" id="TDR27746.1"/>
    </source>
</evidence>
<dbReference type="Pfam" id="PF10138">
    <property type="entry name" value="vWA-TerF-like"/>
    <property type="match status" value="1"/>
</dbReference>
<organism evidence="2 3">
    <name type="scientific">Hydromonas duriensis</name>
    <dbReference type="NCBI Taxonomy" id="1527608"/>
    <lineage>
        <taxon>Bacteria</taxon>
        <taxon>Pseudomonadati</taxon>
        <taxon>Pseudomonadota</taxon>
        <taxon>Betaproteobacteria</taxon>
        <taxon>Burkholderiales</taxon>
        <taxon>Burkholderiaceae</taxon>
        <taxon>Hydromonas</taxon>
    </lineage>
</organism>
<sequence>MNNIFEIEKEVEKVRFVLEKNGIDHVVRARVGVNLDVSGSMIELYKQGVVQKVVERILPLGLACDNNGEIDVWGFSNRAALACVATRENYKNIVEQEMMDGDLDHVLWEGTQYAPVIQANLDYYSGSESPVRNFFRKLFNKEFAEDSKLPVINYFLTDGENTDSKATQELFEYIKETESQIYYLLIGVGSAKYKFLRKMAEKFPNVGFVAVDSLKTFVTDENIYEQLLPNELCTWLKHEHDEEEDHH</sequence>
<dbReference type="OrthoDB" id="5756874at2"/>